<keyword evidence="4 12" id="KW-0689">Ribosomal protein</keyword>
<organism evidence="12 13">
    <name type="scientific">Malassezia restricta (strain ATCC 96810 / NBRC 103918 / CBS 7877)</name>
    <name type="common">Seborrheic dermatitis infection agent</name>
    <dbReference type="NCBI Taxonomy" id="425264"/>
    <lineage>
        <taxon>Eukaryota</taxon>
        <taxon>Fungi</taxon>
        <taxon>Dikarya</taxon>
        <taxon>Basidiomycota</taxon>
        <taxon>Ustilaginomycotina</taxon>
        <taxon>Malasseziomycetes</taxon>
        <taxon>Malasseziales</taxon>
        <taxon>Malasseziaceae</taxon>
        <taxon>Malassezia</taxon>
    </lineage>
</organism>
<keyword evidence="13" id="KW-1185">Reference proteome</keyword>
<dbReference type="Pfam" id="PF22892">
    <property type="entry name" value="DSRM_MRPL44"/>
    <property type="match status" value="1"/>
</dbReference>
<evidence type="ECO:0000256" key="5">
    <source>
        <dbReference type="ARBA" id="ARBA00023128"/>
    </source>
</evidence>
<sequence length="394" mass="42964">MMASRAFAVVAAARSLMLRRSLHTSRGVNHATPVSVVNLDRDAPRGHLPSFVRLHPALWASLKSQTPSAIAALGSRFHLITPNMPEDEFDRRVALLRVACTHPSVLSVQETAFSLPMSVKERKQVPELHETIEHNAQLATLGNSLLGMISAEFFHLKFPHLPTRVLKAFVSAFVGPSTLADVGSEMGILSQGVQRWDRTGSSSLVRRTPRGGTTTVPLLSKDVAAQSVRALVAVMFQELGMAATRGFIHSYLLSRRLDLALLLKFHDPKRVLSATCKKYGKPVPQSRMIAETGRLSINPVFVVGVYSGAVKLGEGTGSSIRMAEYRAAEDALRRLYLSEKPDDSFTLPSTTLDDMFSGQAPLPHSLKMAASRTMAPVHVPQPLGRSEVLHESRG</sequence>
<dbReference type="PROSITE" id="PS50142">
    <property type="entry name" value="RNASE_3_2"/>
    <property type="match status" value="1"/>
</dbReference>
<evidence type="ECO:0000256" key="6">
    <source>
        <dbReference type="ARBA" id="ARBA00023274"/>
    </source>
</evidence>
<keyword evidence="2 9" id="KW-0694">RNA-binding</keyword>
<keyword evidence="5" id="KW-0496">Mitochondrion</keyword>
<evidence type="ECO:0000259" key="11">
    <source>
        <dbReference type="PROSITE" id="PS50142"/>
    </source>
</evidence>
<dbReference type="InterPro" id="IPR036389">
    <property type="entry name" value="RNase_III_sf"/>
</dbReference>
<evidence type="ECO:0000256" key="9">
    <source>
        <dbReference type="PROSITE-ProRule" id="PRU00266"/>
    </source>
</evidence>
<protein>
    <recommendedName>
        <fullName evidence="8">Large ribosomal subunit protein mL44</fullName>
    </recommendedName>
</protein>
<dbReference type="Proteomes" id="UP000269793">
    <property type="component" value="Chromosome VI"/>
</dbReference>
<reference evidence="12 13" key="1">
    <citation type="submission" date="2018-10" db="EMBL/GenBank/DDBJ databases">
        <title>Complete genome sequence of Malassezia restricta CBS 7877.</title>
        <authorList>
            <person name="Morand S.C."/>
            <person name="Bertignac M."/>
            <person name="Iltis A."/>
            <person name="Kolder I."/>
            <person name="Pirovano W."/>
            <person name="Jourdain R."/>
            <person name="Clavaud C."/>
        </authorList>
    </citation>
    <scope>NUCLEOTIDE SEQUENCE [LARGE SCALE GENOMIC DNA]</scope>
    <source>
        <strain evidence="12 13">CBS 7877</strain>
    </source>
</reference>
<dbReference type="PANTHER" id="PTHR11207">
    <property type="entry name" value="RIBONUCLEASE III"/>
    <property type="match status" value="1"/>
</dbReference>
<evidence type="ECO:0000256" key="1">
    <source>
        <dbReference type="ARBA" id="ARBA00004173"/>
    </source>
</evidence>
<evidence type="ECO:0000259" key="10">
    <source>
        <dbReference type="PROSITE" id="PS50137"/>
    </source>
</evidence>
<evidence type="ECO:0000256" key="8">
    <source>
        <dbReference type="ARBA" id="ARBA00035187"/>
    </source>
</evidence>
<dbReference type="SUPFAM" id="SSF69065">
    <property type="entry name" value="RNase III domain-like"/>
    <property type="match status" value="1"/>
</dbReference>
<dbReference type="CDD" id="cd19873">
    <property type="entry name" value="DSRM_MRPL3_like"/>
    <property type="match status" value="1"/>
</dbReference>
<evidence type="ECO:0000256" key="4">
    <source>
        <dbReference type="ARBA" id="ARBA00022980"/>
    </source>
</evidence>
<dbReference type="SUPFAM" id="SSF54768">
    <property type="entry name" value="dsRNA-binding domain-like"/>
    <property type="match status" value="1"/>
</dbReference>
<feature type="domain" description="DRBM" evidence="10">
    <location>
        <begin position="267"/>
        <end position="337"/>
    </location>
</feature>
<proteinExistence type="inferred from homology"/>
<dbReference type="InterPro" id="IPR044443">
    <property type="entry name" value="Ribosomal_mL44_DSRM_fung"/>
</dbReference>
<evidence type="ECO:0000256" key="2">
    <source>
        <dbReference type="ARBA" id="ARBA00022884"/>
    </source>
</evidence>
<feature type="domain" description="RNase III" evidence="11">
    <location>
        <begin position="89"/>
        <end position="240"/>
    </location>
</feature>
<keyword evidence="3" id="KW-0809">Transit peptide</keyword>
<dbReference type="OrthoDB" id="67027at2759"/>
<name>A0A3G2S8M0_MALR7</name>
<dbReference type="EMBL" id="CP033153">
    <property type="protein sequence ID" value="AYO44403.1"/>
    <property type="molecule type" value="Genomic_DNA"/>
</dbReference>
<dbReference type="SMART" id="SM00358">
    <property type="entry name" value="DSRM"/>
    <property type="match status" value="1"/>
</dbReference>
<dbReference type="InterPro" id="IPR014720">
    <property type="entry name" value="dsRBD_dom"/>
</dbReference>
<dbReference type="InterPro" id="IPR044444">
    <property type="entry name" value="Ribosomal_mL44_DSRM_metazoa"/>
</dbReference>
<dbReference type="InterPro" id="IPR000999">
    <property type="entry name" value="RNase_III_dom"/>
</dbReference>
<evidence type="ECO:0000313" key="13">
    <source>
        <dbReference type="Proteomes" id="UP000269793"/>
    </source>
</evidence>
<dbReference type="STRING" id="425264.A0A3G2S8M0"/>
<dbReference type="GO" id="GO:0003735">
    <property type="term" value="F:structural constituent of ribosome"/>
    <property type="evidence" value="ECO:0007669"/>
    <property type="project" value="TreeGrafter"/>
</dbReference>
<dbReference type="GO" id="GO:0006396">
    <property type="term" value="P:RNA processing"/>
    <property type="evidence" value="ECO:0007669"/>
    <property type="project" value="InterPro"/>
</dbReference>
<evidence type="ECO:0000256" key="7">
    <source>
        <dbReference type="ARBA" id="ARBA00024034"/>
    </source>
</evidence>
<dbReference type="GO" id="GO:0005739">
    <property type="term" value="C:mitochondrion"/>
    <property type="evidence" value="ECO:0007669"/>
    <property type="project" value="TreeGrafter"/>
</dbReference>
<dbReference type="CDD" id="cd00593">
    <property type="entry name" value="RIBOc"/>
    <property type="match status" value="1"/>
</dbReference>
<keyword evidence="6" id="KW-0687">Ribonucleoprotein</keyword>
<dbReference type="Gene3D" id="1.10.1520.10">
    <property type="entry name" value="Ribonuclease III domain"/>
    <property type="match status" value="1"/>
</dbReference>
<dbReference type="InterPro" id="IPR055189">
    <property type="entry name" value="RM44_endonuclase"/>
</dbReference>
<dbReference type="Pfam" id="PF22935">
    <property type="entry name" value="RM44_endonuclase"/>
    <property type="match status" value="1"/>
</dbReference>
<evidence type="ECO:0000313" key="12">
    <source>
        <dbReference type="EMBL" id="AYO44403.1"/>
    </source>
</evidence>
<dbReference type="GO" id="GO:0004525">
    <property type="term" value="F:ribonuclease III activity"/>
    <property type="evidence" value="ECO:0007669"/>
    <property type="project" value="InterPro"/>
</dbReference>
<dbReference type="GO" id="GO:0005840">
    <property type="term" value="C:ribosome"/>
    <property type="evidence" value="ECO:0007669"/>
    <property type="project" value="UniProtKB-KW"/>
</dbReference>
<accession>A0A3G2S8M0</accession>
<evidence type="ECO:0000256" key="3">
    <source>
        <dbReference type="ARBA" id="ARBA00022946"/>
    </source>
</evidence>
<dbReference type="GO" id="GO:0003725">
    <property type="term" value="F:double-stranded RNA binding"/>
    <property type="evidence" value="ECO:0007669"/>
    <property type="project" value="InterPro"/>
</dbReference>
<gene>
    <name evidence="12" type="primary">MRPL3</name>
    <name evidence="12" type="ORF">DNF11_3453</name>
</gene>
<comment type="subcellular location">
    <subcellularLocation>
        <location evidence="1">Mitochondrion</location>
    </subcellularLocation>
</comment>
<comment type="similarity">
    <text evidence="7">Belongs to the ribonuclease III family. Mitochondrion-specific ribosomal protein mL44 subfamily.</text>
</comment>
<dbReference type="PANTHER" id="PTHR11207:SF32">
    <property type="entry name" value="LARGE RIBOSOMAL SUBUNIT PROTEIN ML44"/>
    <property type="match status" value="1"/>
</dbReference>
<dbReference type="VEuPathDB" id="FungiDB:DNF11_3453"/>
<dbReference type="SMART" id="SM00535">
    <property type="entry name" value="RIBOc"/>
    <property type="match status" value="1"/>
</dbReference>
<dbReference type="PROSITE" id="PS50137">
    <property type="entry name" value="DS_RBD"/>
    <property type="match status" value="1"/>
</dbReference>
<dbReference type="Gene3D" id="3.30.160.20">
    <property type="match status" value="1"/>
</dbReference>
<dbReference type="AlphaFoldDB" id="A0A3G2S8M0"/>